<evidence type="ECO:0000256" key="1">
    <source>
        <dbReference type="ARBA" id="ARBA00004141"/>
    </source>
</evidence>
<keyword evidence="5 10" id="KW-1133">Transmembrane helix</keyword>
<keyword evidence="3" id="KW-0050">Antiport</keyword>
<organism evidence="12 13">
    <name type="scientific">Methanohalobium evestigatum (strain ATCC BAA-1072 / DSM 3721 / NBRC 107634 / OCM 161 / Z-7303)</name>
    <dbReference type="NCBI Taxonomy" id="644295"/>
    <lineage>
        <taxon>Archaea</taxon>
        <taxon>Methanobacteriati</taxon>
        <taxon>Methanobacteriota</taxon>
        <taxon>Stenosarchaea group</taxon>
        <taxon>Methanomicrobia</taxon>
        <taxon>Methanosarcinales</taxon>
        <taxon>Methanosarcinaceae</taxon>
        <taxon>Methanohalobium</taxon>
    </lineage>
</organism>
<evidence type="ECO:0000256" key="3">
    <source>
        <dbReference type="ARBA" id="ARBA00022449"/>
    </source>
</evidence>
<dbReference type="PANTHER" id="PTHR43562:SF3">
    <property type="entry name" value="SODIUM ION_PROTON EXCHANGER (EUROFUNG)"/>
    <property type="match status" value="1"/>
</dbReference>
<protein>
    <submittedName>
        <fullName evidence="12">Sodium/hydrogen exchanger</fullName>
    </submittedName>
</protein>
<dbReference type="GeneID" id="9347820"/>
<keyword evidence="13" id="KW-1185">Reference proteome</keyword>
<evidence type="ECO:0000256" key="7">
    <source>
        <dbReference type="ARBA" id="ARBA00023065"/>
    </source>
</evidence>
<evidence type="ECO:0000256" key="2">
    <source>
        <dbReference type="ARBA" id="ARBA00022448"/>
    </source>
</evidence>
<dbReference type="Pfam" id="PF00999">
    <property type="entry name" value="Na_H_Exchanger"/>
    <property type="match status" value="1"/>
</dbReference>
<dbReference type="GO" id="GO:0006814">
    <property type="term" value="P:sodium ion transport"/>
    <property type="evidence" value="ECO:0007669"/>
    <property type="project" value="UniProtKB-KW"/>
</dbReference>
<feature type="transmembrane region" description="Helical" evidence="10">
    <location>
        <begin position="294"/>
        <end position="314"/>
    </location>
</feature>
<accession>D7EAI7</accession>
<dbReference type="GO" id="GO:0016020">
    <property type="term" value="C:membrane"/>
    <property type="evidence" value="ECO:0007669"/>
    <property type="project" value="UniProtKB-SubCell"/>
</dbReference>
<comment type="subcellular location">
    <subcellularLocation>
        <location evidence="1">Membrane</location>
        <topology evidence="1">Multi-pass membrane protein</topology>
    </subcellularLocation>
</comment>
<keyword evidence="4 10" id="KW-0812">Transmembrane</keyword>
<dbReference type="GO" id="GO:0015297">
    <property type="term" value="F:antiporter activity"/>
    <property type="evidence" value="ECO:0007669"/>
    <property type="project" value="UniProtKB-KW"/>
</dbReference>
<feature type="transmembrane region" description="Helical" evidence="10">
    <location>
        <begin position="178"/>
        <end position="200"/>
    </location>
</feature>
<dbReference type="InterPro" id="IPR006153">
    <property type="entry name" value="Cation/H_exchanger_TM"/>
</dbReference>
<evidence type="ECO:0000256" key="4">
    <source>
        <dbReference type="ARBA" id="ARBA00022692"/>
    </source>
</evidence>
<feature type="domain" description="Cation/H+ exchanger transmembrane" evidence="11">
    <location>
        <begin position="9"/>
        <end position="375"/>
    </location>
</feature>
<dbReference type="RefSeq" id="WP_013195551.1">
    <property type="nucleotide sequence ID" value="NC_014253.1"/>
</dbReference>
<evidence type="ECO:0000259" key="11">
    <source>
        <dbReference type="Pfam" id="PF00999"/>
    </source>
</evidence>
<keyword evidence="2" id="KW-0813">Transport</keyword>
<keyword evidence="8 10" id="KW-0472">Membrane</keyword>
<evidence type="ECO:0000256" key="9">
    <source>
        <dbReference type="ARBA" id="ARBA00023201"/>
    </source>
</evidence>
<dbReference type="InterPro" id="IPR038770">
    <property type="entry name" value="Na+/solute_symporter_sf"/>
</dbReference>
<feature type="transmembrane region" description="Helical" evidence="10">
    <location>
        <begin position="113"/>
        <end position="132"/>
    </location>
</feature>
<feature type="transmembrane region" description="Helical" evidence="10">
    <location>
        <begin position="212"/>
        <end position="230"/>
    </location>
</feature>
<dbReference type="Gene3D" id="1.20.1530.20">
    <property type="match status" value="1"/>
</dbReference>
<feature type="transmembrane region" description="Helical" evidence="10">
    <location>
        <begin position="83"/>
        <end position="107"/>
    </location>
</feature>
<dbReference type="HOGENOM" id="CLU_005126_7_1_2"/>
<sequence>MDVILQIFLVVLLAKIFGELSIRLGLPSILGGILAGIVLGPFFADPNGEIFLFLAELGAILLFFTAAYNEVSIRYIQALSKYTLIPTFTHILVAFVCGYTLGYIFNLGFLENIFIGIAFSSTSIGSVVNMLISCNYLSKNPGPLVLSSAILNNFVGVIMLGLIVSVATYQRLPGGKEILTIISGVVGFLVIMIVLGYKVYPVLFKYIHRMQIKESIFAFVIIIALVSAYLAEILGLHSVIGAFIGGIFLSEIPLARIEDIQSKVSGISYGVFIPMFYAFIGMSIDFSILQTNGLFTIAVIVLALLGKLFGGYIGSRILKVNSYDSLIFGIGSMPKADVELVVISIGLSMGVIGNASYSAIVLMVAISVVVSPLLLKYAIQAKEGANIGCRGL</sequence>
<dbReference type="Proteomes" id="UP000000391">
    <property type="component" value="Chromosome"/>
</dbReference>
<keyword evidence="9" id="KW-0739">Sodium transport</keyword>
<dbReference type="PANTHER" id="PTHR43562">
    <property type="entry name" value="NAPA-TYPE SODIUM/HYDROGEN ANTIPORTER"/>
    <property type="match status" value="1"/>
</dbReference>
<feature type="transmembrane region" description="Helical" evidence="10">
    <location>
        <begin position="267"/>
        <end position="288"/>
    </location>
</feature>
<evidence type="ECO:0000256" key="8">
    <source>
        <dbReference type="ARBA" id="ARBA00023136"/>
    </source>
</evidence>
<proteinExistence type="predicted"/>
<feature type="transmembrane region" description="Helical" evidence="10">
    <location>
        <begin position="144"/>
        <end position="166"/>
    </location>
</feature>
<dbReference type="OrthoDB" id="12029at2157"/>
<name>D7EAI7_METEZ</name>
<keyword evidence="7" id="KW-0406">Ion transport</keyword>
<keyword evidence="6" id="KW-0915">Sodium</keyword>
<feature type="transmembrane region" description="Helical" evidence="10">
    <location>
        <begin position="50"/>
        <end position="71"/>
    </location>
</feature>
<dbReference type="EMBL" id="CP002069">
    <property type="protein sequence ID" value="ADI74986.1"/>
    <property type="molecule type" value="Genomic_DNA"/>
</dbReference>
<evidence type="ECO:0000313" key="12">
    <source>
        <dbReference type="EMBL" id="ADI74986.1"/>
    </source>
</evidence>
<evidence type="ECO:0000313" key="13">
    <source>
        <dbReference type="Proteomes" id="UP000000391"/>
    </source>
</evidence>
<evidence type="ECO:0000256" key="5">
    <source>
        <dbReference type="ARBA" id="ARBA00022989"/>
    </source>
</evidence>
<dbReference type="AlphaFoldDB" id="D7EAI7"/>
<feature type="transmembrane region" description="Helical" evidence="10">
    <location>
        <begin position="24"/>
        <end position="44"/>
    </location>
</feature>
<feature type="transmembrane region" description="Helical" evidence="10">
    <location>
        <begin position="355"/>
        <end position="375"/>
    </location>
</feature>
<dbReference type="KEGG" id="mev:Metev_2159"/>
<evidence type="ECO:0000256" key="6">
    <source>
        <dbReference type="ARBA" id="ARBA00023053"/>
    </source>
</evidence>
<dbReference type="STRING" id="644295.Metev_2159"/>
<dbReference type="GO" id="GO:1902600">
    <property type="term" value="P:proton transmembrane transport"/>
    <property type="evidence" value="ECO:0007669"/>
    <property type="project" value="InterPro"/>
</dbReference>
<evidence type="ECO:0000256" key="10">
    <source>
        <dbReference type="SAM" id="Phobius"/>
    </source>
</evidence>
<reference evidence="12 13" key="1">
    <citation type="submission" date="2010-06" db="EMBL/GenBank/DDBJ databases">
        <title>Complete sequence chromosome of Methanohalobium evestigatum Z-7303.</title>
        <authorList>
            <consortium name="US DOE Joint Genome Institute"/>
            <person name="Lucas S."/>
            <person name="Copeland A."/>
            <person name="Lapidus A."/>
            <person name="Cheng J.-F."/>
            <person name="Bruce D."/>
            <person name="Goodwin L."/>
            <person name="Pitluck S."/>
            <person name="Saunders E."/>
            <person name="Detter J.C."/>
            <person name="Han C."/>
            <person name="Tapia R."/>
            <person name="Land M."/>
            <person name="Hauser L."/>
            <person name="Kyrpides N."/>
            <person name="Mikhailova N."/>
            <person name="Sieprawska-Lupa M."/>
            <person name="Whitman W.B."/>
            <person name="Anderson I."/>
            <person name="Woyke T."/>
        </authorList>
    </citation>
    <scope>NUCLEOTIDE SEQUENCE [LARGE SCALE GENOMIC DNA]</scope>
    <source>
        <strain evidence="13">ATCC BAA-1072 / DSM 3721 / NBRC 107634 / OCM 161 / Z-7303</strain>
    </source>
</reference>
<gene>
    <name evidence="12" type="ordered locus">Metev_2159</name>
</gene>